<comment type="caution">
    <text evidence="2">The sequence shown here is derived from an EMBL/GenBank/DDBJ whole genome shotgun (WGS) entry which is preliminary data.</text>
</comment>
<dbReference type="SUPFAM" id="SSF52096">
    <property type="entry name" value="ClpP/crotonase"/>
    <property type="match status" value="1"/>
</dbReference>
<dbReference type="Pfam" id="PF00378">
    <property type="entry name" value="ECH_1"/>
    <property type="match status" value="1"/>
</dbReference>
<keyword evidence="3" id="KW-1185">Reference proteome</keyword>
<dbReference type="PANTHER" id="PTHR42964">
    <property type="entry name" value="ENOYL-COA HYDRATASE"/>
    <property type="match status" value="1"/>
</dbReference>
<dbReference type="InterPro" id="IPR051683">
    <property type="entry name" value="Enoyl-CoA_Hydratase/Isomerase"/>
</dbReference>
<proteinExistence type="inferred from homology"/>
<protein>
    <submittedName>
        <fullName evidence="2">Enoyl-CoA hydratase/isomerase family protein</fullName>
    </submittedName>
</protein>
<dbReference type="AlphaFoldDB" id="A0A5C8PUC8"/>
<comment type="similarity">
    <text evidence="1">Belongs to the enoyl-CoA hydratase/isomerase family.</text>
</comment>
<organism evidence="2 3">
    <name type="scientific">Vineibacter terrae</name>
    <dbReference type="NCBI Taxonomy" id="2586908"/>
    <lineage>
        <taxon>Bacteria</taxon>
        <taxon>Pseudomonadati</taxon>
        <taxon>Pseudomonadota</taxon>
        <taxon>Alphaproteobacteria</taxon>
        <taxon>Hyphomicrobiales</taxon>
        <taxon>Vineibacter</taxon>
    </lineage>
</organism>
<dbReference type="EMBL" id="VDUZ01000003">
    <property type="protein sequence ID" value="TXL81615.1"/>
    <property type="molecule type" value="Genomic_DNA"/>
</dbReference>
<reference evidence="2 3" key="1">
    <citation type="submission" date="2019-06" db="EMBL/GenBank/DDBJ databases">
        <title>New taxonomy in bacterial strain CC-CFT640, isolated from vineyard.</title>
        <authorList>
            <person name="Lin S.-Y."/>
            <person name="Tsai C.-F."/>
            <person name="Young C.-C."/>
        </authorList>
    </citation>
    <scope>NUCLEOTIDE SEQUENCE [LARGE SCALE GENOMIC DNA]</scope>
    <source>
        <strain evidence="2 3">CC-CFT640</strain>
    </source>
</reference>
<dbReference type="InterPro" id="IPR029045">
    <property type="entry name" value="ClpP/crotonase-like_dom_sf"/>
</dbReference>
<dbReference type="Proteomes" id="UP000321638">
    <property type="component" value="Unassembled WGS sequence"/>
</dbReference>
<gene>
    <name evidence="2" type="ORF">FHP25_03550</name>
</gene>
<sequence>MSEFPVYETILLARTADVARLTLNRPQRRNALTHAMMQEIGDAVARVAADASIRVLVLRGSGGAFSAGGDISAMTAMPPPPPDGQADPLVAPYRLFGDVLLALNALTIPVIAIVEGPAVGGGFGMACCADVVILLQSARFGIPEPRTGFIPSQVLPFIARRIGEGPLRELAVTGRVIDAQEALALGIGRHLCQTHDQVNATLHAVIADIRRNSPAALAAVKRLVMACAARTDAEVLDAAAVELVALLRRPDTQAGMQAFLSKQTPPWAVADVPPGDGRE</sequence>
<dbReference type="PANTHER" id="PTHR42964:SF1">
    <property type="entry name" value="POLYKETIDE BIOSYNTHESIS ENOYL-COA HYDRATASE PKSH-RELATED"/>
    <property type="match status" value="1"/>
</dbReference>
<dbReference type="InterPro" id="IPR014748">
    <property type="entry name" value="Enoyl-CoA_hydra_C"/>
</dbReference>
<evidence type="ECO:0000313" key="3">
    <source>
        <dbReference type="Proteomes" id="UP000321638"/>
    </source>
</evidence>
<dbReference type="OrthoDB" id="9795613at2"/>
<dbReference type="InterPro" id="IPR001753">
    <property type="entry name" value="Enoyl-CoA_hydra/iso"/>
</dbReference>
<dbReference type="Gene3D" id="3.90.226.10">
    <property type="entry name" value="2-enoyl-CoA Hydratase, Chain A, domain 1"/>
    <property type="match status" value="1"/>
</dbReference>
<evidence type="ECO:0000256" key="1">
    <source>
        <dbReference type="ARBA" id="ARBA00005254"/>
    </source>
</evidence>
<dbReference type="GO" id="GO:0016853">
    <property type="term" value="F:isomerase activity"/>
    <property type="evidence" value="ECO:0007669"/>
    <property type="project" value="UniProtKB-KW"/>
</dbReference>
<keyword evidence="2" id="KW-0413">Isomerase</keyword>
<dbReference type="Gene3D" id="1.10.12.10">
    <property type="entry name" value="Lyase 2-enoyl-coa Hydratase, Chain A, domain 2"/>
    <property type="match status" value="1"/>
</dbReference>
<dbReference type="CDD" id="cd06558">
    <property type="entry name" value="crotonase-like"/>
    <property type="match status" value="1"/>
</dbReference>
<accession>A0A5C8PUC8</accession>
<dbReference type="RefSeq" id="WP_147845524.1">
    <property type="nucleotide sequence ID" value="NZ_VDUZ01000003.1"/>
</dbReference>
<evidence type="ECO:0000313" key="2">
    <source>
        <dbReference type="EMBL" id="TXL81615.1"/>
    </source>
</evidence>
<dbReference type="GO" id="GO:0008300">
    <property type="term" value="P:isoprenoid catabolic process"/>
    <property type="evidence" value="ECO:0007669"/>
    <property type="project" value="TreeGrafter"/>
</dbReference>
<name>A0A5C8PUC8_9HYPH</name>